<comment type="similarity">
    <text evidence="1">Belongs to the lcsJ thioesterase family.</text>
</comment>
<organism evidence="4 5">
    <name type="scientific">Venustampulla echinocandica</name>
    <dbReference type="NCBI Taxonomy" id="2656787"/>
    <lineage>
        <taxon>Eukaryota</taxon>
        <taxon>Fungi</taxon>
        <taxon>Dikarya</taxon>
        <taxon>Ascomycota</taxon>
        <taxon>Pezizomycotina</taxon>
        <taxon>Leotiomycetes</taxon>
        <taxon>Helotiales</taxon>
        <taxon>Pleuroascaceae</taxon>
        <taxon>Venustampulla</taxon>
    </lineage>
</organism>
<feature type="transmembrane region" description="Helical" evidence="3">
    <location>
        <begin position="12"/>
        <end position="31"/>
    </location>
</feature>
<evidence type="ECO:0000256" key="1">
    <source>
        <dbReference type="ARBA" id="ARBA00038476"/>
    </source>
</evidence>
<keyword evidence="3" id="KW-0812">Transmembrane</keyword>
<evidence type="ECO:0000256" key="3">
    <source>
        <dbReference type="SAM" id="Phobius"/>
    </source>
</evidence>
<dbReference type="InterPro" id="IPR051490">
    <property type="entry name" value="THEM6_lcsJ_thioesterase"/>
</dbReference>
<evidence type="ECO:0000313" key="4">
    <source>
        <dbReference type="EMBL" id="RDL38702.1"/>
    </source>
</evidence>
<evidence type="ECO:0008006" key="6">
    <source>
        <dbReference type="Google" id="ProtNLM"/>
    </source>
</evidence>
<keyword evidence="3" id="KW-0472">Membrane</keyword>
<dbReference type="PANTHER" id="PTHR12475:SF4">
    <property type="entry name" value="PROTEIN THEM6"/>
    <property type="match status" value="1"/>
</dbReference>
<keyword evidence="3" id="KW-1133">Transmembrane helix</keyword>
<accession>A0A370TT47</accession>
<sequence length="304" mass="33479">MGLSSETLSNLFSSPTAIIAGLIGLFCLLNLKSLPFFWHLRIISAFTQHRSTSFNHNPSDTLNLSKHLHTPLLFRPLITTTRCSILEIDYVLHKSNSTYLTDLDISRVHLLLALFKNGIANLQKNEYAAGKKKTVMPVLGGVSVSFRRAIPPLQKYDVVTRVLCWDEKWIYVVSWFVKAGYMGGTKKKKEKESYGSSNGGSANIAGKQENTESSRPIFPKNVYATSLAKYVIKAGSVTVKPESLIVAGGLLPVGGSNEAKGARAIIEKERLRALKYGTAFSQLDGLHGELDVDVDTLGFFRDLV</sequence>
<dbReference type="Proteomes" id="UP000254866">
    <property type="component" value="Unassembled WGS sequence"/>
</dbReference>
<dbReference type="EMBL" id="NPIC01000002">
    <property type="protein sequence ID" value="RDL38702.1"/>
    <property type="molecule type" value="Genomic_DNA"/>
</dbReference>
<keyword evidence="5" id="KW-1185">Reference proteome</keyword>
<dbReference type="Pfam" id="PF13279">
    <property type="entry name" value="4HBT_2"/>
    <property type="match status" value="1"/>
</dbReference>
<reference evidence="4 5" key="1">
    <citation type="journal article" date="2018" name="IMA Fungus">
        <title>IMA Genome-F 9: Draft genome sequence of Annulohypoxylon stygium, Aspergillus mulundensis, Berkeleyomyces basicola (syn. Thielaviopsis basicola), Ceratocystis smalleyi, two Cercospora beticola strains, Coleophoma cylindrospora, Fusarium fracticaudum, Phialophora cf. hyalina, and Morchella septimelata.</title>
        <authorList>
            <person name="Wingfield B.D."/>
            <person name="Bills G.F."/>
            <person name="Dong Y."/>
            <person name="Huang W."/>
            <person name="Nel W.J."/>
            <person name="Swalarsk-Parry B.S."/>
            <person name="Vaghefi N."/>
            <person name="Wilken P.M."/>
            <person name="An Z."/>
            <person name="de Beer Z.W."/>
            <person name="De Vos L."/>
            <person name="Chen L."/>
            <person name="Duong T.A."/>
            <person name="Gao Y."/>
            <person name="Hammerbacher A."/>
            <person name="Kikkert J.R."/>
            <person name="Li Y."/>
            <person name="Li H."/>
            <person name="Li K."/>
            <person name="Li Q."/>
            <person name="Liu X."/>
            <person name="Ma X."/>
            <person name="Naidoo K."/>
            <person name="Pethybridge S.J."/>
            <person name="Sun J."/>
            <person name="Steenkamp E.T."/>
            <person name="van der Nest M.A."/>
            <person name="van Wyk S."/>
            <person name="Wingfield M.J."/>
            <person name="Xiong C."/>
            <person name="Yue Q."/>
            <person name="Zhang X."/>
        </authorList>
    </citation>
    <scope>NUCLEOTIDE SEQUENCE [LARGE SCALE GENOMIC DNA]</scope>
    <source>
        <strain evidence="4 5">BP 5553</strain>
    </source>
</reference>
<name>A0A370TT47_9HELO</name>
<evidence type="ECO:0000256" key="2">
    <source>
        <dbReference type="SAM" id="MobiDB-lite"/>
    </source>
</evidence>
<dbReference type="SUPFAM" id="SSF54637">
    <property type="entry name" value="Thioesterase/thiol ester dehydrase-isomerase"/>
    <property type="match status" value="1"/>
</dbReference>
<protein>
    <recommendedName>
        <fullName evidence="6">Thioesterase ester dehydrase-isomerase</fullName>
    </recommendedName>
</protein>
<dbReference type="OrthoDB" id="265761at2759"/>
<dbReference type="CDD" id="cd00586">
    <property type="entry name" value="4HBT"/>
    <property type="match status" value="1"/>
</dbReference>
<proteinExistence type="inferred from homology"/>
<gene>
    <name evidence="4" type="ORF">BP5553_03042</name>
</gene>
<dbReference type="InterPro" id="IPR029069">
    <property type="entry name" value="HotDog_dom_sf"/>
</dbReference>
<evidence type="ECO:0000313" key="5">
    <source>
        <dbReference type="Proteomes" id="UP000254866"/>
    </source>
</evidence>
<feature type="compositionally biased region" description="Low complexity" evidence="2">
    <location>
        <begin position="194"/>
        <end position="206"/>
    </location>
</feature>
<dbReference type="AlphaFoldDB" id="A0A370TT47"/>
<dbReference type="PANTHER" id="PTHR12475">
    <property type="match status" value="1"/>
</dbReference>
<feature type="region of interest" description="Disordered" evidence="2">
    <location>
        <begin position="188"/>
        <end position="212"/>
    </location>
</feature>
<comment type="caution">
    <text evidence="4">The sequence shown here is derived from an EMBL/GenBank/DDBJ whole genome shotgun (WGS) entry which is preliminary data.</text>
</comment>
<dbReference type="GeneID" id="43595891"/>
<dbReference type="RefSeq" id="XP_031871358.1">
    <property type="nucleotide sequence ID" value="XM_032011665.1"/>
</dbReference>